<proteinExistence type="predicted"/>
<gene>
    <name evidence="2" type="ORF">ISN44_As09g009280</name>
</gene>
<name>A0A8T2AKI5_ARASU</name>
<protein>
    <submittedName>
        <fullName evidence="2">Cyclin C-terminal domain</fullName>
    </submittedName>
</protein>
<dbReference type="AlphaFoldDB" id="A0A8T2AKI5"/>
<keyword evidence="3" id="KW-1185">Reference proteome</keyword>
<dbReference type="InterPro" id="IPR004367">
    <property type="entry name" value="Cyclin_C-dom"/>
</dbReference>
<dbReference type="OrthoDB" id="5590282at2759"/>
<dbReference type="Proteomes" id="UP000694251">
    <property type="component" value="Chromosome 9"/>
</dbReference>
<dbReference type="Pfam" id="PF02984">
    <property type="entry name" value="Cyclin_C"/>
    <property type="match status" value="1"/>
</dbReference>
<evidence type="ECO:0000259" key="1">
    <source>
        <dbReference type="Pfam" id="PF02984"/>
    </source>
</evidence>
<evidence type="ECO:0000313" key="2">
    <source>
        <dbReference type="EMBL" id="KAG7572566.1"/>
    </source>
</evidence>
<comment type="caution">
    <text evidence="2">The sequence shown here is derived from an EMBL/GenBank/DDBJ whole genome shotgun (WGS) entry which is preliminary data.</text>
</comment>
<dbReference type="EMBL" id="JAEFBJ010000009">
    <property type="protein sequence ID" value="KAG7572566.1"/>
    <property type="molecule type" value="Genomic_DNA"/>
</dbReference>
<feature type="domain" description="Cyclin C-terminal" evidence="1">
    <location>
        <begin position="16"/>
        <end position="93"/>
    </location>
</feature>
<organism evidence="2 3">
    <name type="scientific">Arabidopsis suecica</name>
    <name type="common">Swedish thale-cress</name>
    <name type="synonym">Cardaminopsis suecica</name>
    <dbReference type="NCBI Taxonomy" id="45249"/>
    <lineage>
        <taxon>Eukaryota</taxon>
        <taxon>Viridiplantae</taxon>
        <taxon>Streptophyta</taxon>
        <taxon>Embryophyta</taxon>
        <taxon>Tracheophyta</taxon>
        <taxon>Spermatophyta</taxon>
        <taxon>Magnoliopsida</taxon>
        <taxon>eudicotyledons</taxon>
        <taxon>Gunneridae</taxon>
        <taxon>Pentapetalae</taxon>
        <taxon>rosids</taxon>
        <taxon>malvids</taxon>
        <taxon>Brassicales</taxon>
        <taxon>Brassicaceae</taxon>
        <taxon>Camelineae</taxon>
        <taxon>Arabidopsis</taxon>
    </lineage>
</organism>
<accession>A0A8T2AKI5</accession>
<reference evidence="2 3" key="1">
    <citation type="submission" date="2020-12" db="EMBL/GenBank/DDBJ databases">
        <title>Concerted genomic and epigenomic changes stabilize Arabidopsis allopolyploids.</title>
        <authorList>
            <person name="Chen Z."/>
        </authorList>
    </citation>
    <scope>NUCLEOTIDE SEQUENCE [LARGE SCALE GENOMIC DNA]</scope>
    <source>
        <strain evidence="2">As9502</strain>
        <tissue evidence="2">Leaf</tissue>
    </source>
</reference>
<evidence type="ECO:0000313" key="3">
    <source>
        <dbReference type="Proteomes" id="UP000694251"/>
    </source>
</evidence>
<sequence length="99" mass="11510">MEKSILGQVEWYITVPTPYVFLARYVKASVPCDIEMEKLVFYLAELGLMQYPIVVLNRSSILATSAVYVDVAHQILKKTPFWTETLKHHIGYYLQTKIR</sequence>